<keyword evidence="2" id="KW-0963">Cytoplasm</keyword>
<proteinExistence type="predicted"/>
<dbReference type="Gene3D" id="3.40.50.2300">
    <property type="match status" value="1"/>
</dbReference>
<dbReference type="InterPro" id="IPR041522">
    <property type="entry name" value="CdaR_GGDEF"/>
</dbReference>
<dbReference type="SMART" id="SM00448">
    <property type="entry name" value="REC"/>
    <property type="match status" value="1"/>
</dbReference>
<accession>A0ABU7VVJ1</accession>
<keyword evidence="4" id="KW-0902">Two-component regulatory system</keyword>
<evidence type="ECO:0000259" key="10">
    <source>
        <dbReference type="PROSITE" id="PS50110"/>
    </source>
</evidence>
<dbReference type="Gene3D" id="1.10.10.60">
    <property type="entry name" value="Homeodomain-like"/>
    <property type="match status" value="2"/>
</dbReference>
<dbReference type="InterPro" id="IPR020449">
    <property type="entry name" value="Tscrpt_reg_AraC-type_HTH"/>
</dbReference>
<dbReference type="InterPro" id="IPR018060">
    <property type="entry name" value="HTH_AraC"/>
</dbReference>
<dbReference type="InterPro" id="IPR001789">
    <property type="entry name" value="Sig_transdc_resp-reg_receiver"/>
</dbReference>
<organism evidence="11 12">
    <name type="scientific">Paenibacillus haidiansis</name>
    <dbReference type="NCBI Taxonomy" id="1574488"/>
    <lineage>
        <taxon>Bacteria</taxon>
        <taxon>Bacillati</taxon>
        <taxon>Bacillota</taxon>
        <taxon>Bacilli</taxon>
        <taxon>Bacillales</taxon>
        <taxon>Paenibacillaceae</taxon>
        <taxon>Paenibacillus</taxon>
    </lineage>
</organism>
<dbReference type="SUPFAM" id="SSF52172">
    <property type="entry name" value="CheY-like"/>
    <property type="match status" value="1"/>
</dbReference>
<evidence type="ECO:0000256" key="4">
    <source>
        <dbReference type="ARBA" id="ARBA00023012"/>
    </source>
</evidence>
<name>A0ABU7VVJ1_9BACL</name>
<dbReference type="PRINTS" id="PR00032">
    <property type="entry name" value="HTHARAC"/>
</dbReference>
<comment type="subcellular location">
    <subcellularLocation>
        <location evidence="1">Cytoplasm</location>
    </subcellularLocation>
</comment>
<evidence type="ECO:0000256" key="1">
    <source>
        <dbReference type="ARBA" id="ARBA00004496"/>
    </source>
</evidence>
<evidence type="ECO:0000256" key="5">
    <source>
        <dbReference type="ARBA" id="ARBA00023015"/>
    </source>
</evidence>
<evidence type="ECO:0000256" key="6">
    <source>
        <dbReference type="ARBA" id="ARBA00023125"/>
    </source>
</evidence>
<keyword evidence="3 8" id="KW-0597">Phosphoprotein</keyword>
<dbReference type="InterPro" id="IPR051552">
    <property type="entry name" value="HptR"/>
</dbReference>
<dbReference type="PROSITE" id="PS50110">
    <property type="entry name" value="RESPONSE_REGULATORY"/>
    <property type="match status" value="1"/>
</dbReference>
<dbReference type="Pfam" id="PF17853">
    <property type="entry name" value="GGDEF_2"/>
    <property type="match status" value="1"/>
</dbReference>
<gene>
    <name evidence="11" type="ORF">V3851_18050</name>
</gene>
<dbReference type="Proteomes" id="UP001306950">
    <property type="component" value="Unassembled WGS sequence"/>
</dbReference>
<evidence type="ECO:0000256" key="8">
    <source>
        <dbReference type="PROSITE-ProRule" id="PRU00169"/>
    </source>
</evidence>
<dbReference type="InterPro" id="IPR011006">
    <property type="entry name" value="CheY-like_superfamily"/>
</dbReference>
<dbReference type="InterPro" id="IPR009057">
    <property type="entry name" value="Homeodomain-like_sf"/>
</dbReference>
<feature type="domain" description="Response regulatory" evidence="10">
    <location>
        <begin position="3"/>
        <end position="120"/>
    </location>
</feature>
<feature type="modified residue" description="4-aspartylphosphate" evidence="8">
    <location>
        <position position="55"/>
    </location>
</feature>
<evidence type="ECO:0000313" key="12">
    <source>
        <dbReference type="Proteomes" id="UP001306950"/>
    </source>
</evidence>
<keyword evidence="6" id="KW-0238">DNA-binding</keyword>
<dbReference type="PANTHER" id="PTHR42713:SF3">
    <property type="entry name" value="TRANSCRIPTIONAL REGULATORY PROTEIN HPTR"/>
    <property type="match status" value="1"/>
</dbReference>
<reference evidence="11 12" key="1">
    <citation type="submission" date="2024-02" db="EMBL/GenBank/DDBJ databases">
        <title>A nitrogen-fixing paenibacillus bacterium.</title>
        <authorList>
            <person name="Zhang W.L."/>
            <person name="Chen S.F."/>
        </authorList>
    </citation>
    <scope>NUCLEOTIDE SEQUENCE [LARGE SCALE GENOMIC DNA]</scope>
    <source>
        <strain evidence="11 12">M1</strain>
    </source>
</reference>
<sequence length="421" mass="48735">MLKLLIVDDDVWIREGLRRNIDWRARGIDVIGIAADGEEGWEMTCSLHPDIVLTDIRMPFLDGLQLADKIKELEMPIKVIFLTGYDDFSYAKQALTLQAFDYILKYEENSIILDAVAAAGEKLMQERMAMEKERKSSTLMVNQLFVNLLEGSFTREWLTREIELLQFPAIENYFQVAVIAPEDFSRFSRSDAYREAELLLFSIRNICAEILDIHAFPYYIVHYNQRMNLIFCFEEMDGNKELAELLQGVRNSLERILKIPFSIGVGGRYWGYDRIAESYCEALDAVQAREVAKEPGVFMSGDIEQLQSSHRILLSKAKAYIDRFYGDEELNLIAIAREVHTSPSYVSTLFKKYYHVNLGDYIMGVRMEKAAELLAKTDYKAYEISERVGYGNPQYFSVLFKRYSGLSPTEYRKQFQESSCR</sequence>
<dbReference type="CDD" id="cd17536">
    <property type="entry name" value="REC_YesN-like"/>
    <property type="match status" value="1"/>
</dbReference>
<evidence type="ECO:0000256" key="2">
    <source>
        <dbReference type="ARBA" id="ARBA00022490"/>
    </source>
</evidence>
<dbReference type="EMBL" id="JAZHPZ010000010">
    <property type="protein sequence ID" value="MEF2967737.1"/>
    <property type="molecule type" value="Genomic_DNA"/>
</dbReference>
<protein>
    <submittedName>
        <fullName evidence="11">Response regulator</fullName>
    </submittedName>
</protein>
<dbReference type="SMART" id="SM00342">
    <property type="entry name" value="HTH_ARAC"/>
    <property type="match status" value="1"/>
</dbReference>
<dbReference type="Pfam" id="PF12833">
    <property type="entry name" value="HTH_18"/>
    <property type="match status" value="1"/>
</dbReference>
<keyword evidence="5" id="KW-0805">Transcription regulation</keyword>
<dbReference type="PROSITE" id="PS01124">
    <property type="entry name" value="HTH_ARAC_FAMILY_2"/>
    <property type="match status" value="1"/>
</dbReference>
<evidence type="ECO:0000259" key="9">
    <source>
        <dbReference type="PROSITE" id="PS01124"/>
    </source>
</evidence>
<dbReference type="PANTHER" id="PTHR42713">
    <property type="entry name" value="HISTIDINE KINASE-RELATED"/>
    <property type="match status" value="1"/>
</dbReference>
<dbReference type="Pfam" id="PF00072">
    <property type="entry name" value="Response_reg"/>
    <property type="match status" value="1"/>
</dbReference>
<feature type="domain" description="HTH araC/xylS-type" evidence="9">
    <location>
        <begin position="315"/>
        <end position="414"/>
    </location>
</feature>
<dbReference type="RefSeq" id="WP_331847955.1">
    <property type="nucleotide sequence ID" value="NZ_JAZHPZ010000010.1"/>
</dbReference>
<keyword evidence="12" id="KW-1185">Reference proteome</keyword>
<dbReference type="SUPFAM" id="SSF46689">
    <property type="entry name" value="Homeodomain-like"/>
    <property type="match status" value="1"/>
</dbReference>
<keyword evidence="7" id="KW-0804">Transcription</keyword>
<evidence type="ECO:0000256" key="7">
    <source>
        <dbReference type="ARBA" id="ARBA00023163"/>
    </source>
</evidence>
<comment type="caution">
    <text evidence="11">The sequence shown here is derived from an EMBL/GenBank/DDBJ whole genome shotgun (WGS) entry which is preliminary data.</text>
</comment>
<evidence type="ECO:0000313" key="11">
    <source>
        <dbReference type="EMBL" id="MEF2967737.1"/>
    </source>
</evidence>
<evidence type="ECO:0000256" key="3">
    <source>
        <dbReference type="ARBA" id="ARBA00022553"/>
    </source>
</evidence>